<reference evidence="12" key="1">
    <citation type="submission" date="2023-12" db="EMBL/GenBank/DDBJ databases">
        <title>Genome assembly of Anisodus tanguticus.</title>
        <authorList>
            <person name="Wang Y.-J."/>
        </authorList>
    </citation>
    <scope>NUCLEOTIDE SEQUENCE</scope>
    <source>
        <strain evidence="12">KB-2021</strain>
        <tissue evidence="12">Leaf</tissue>
    </source>
</reference>
<dbReference type="InterPro" id="IPR001611">
    <property type="entry name" value="Leu-rich_rpt"/>
</dbReference>
<comment type="caution">
    <text evidence="12">The sequence shown here is derived from an EMBL/GenBank/DDBJ whole genome shotgun (WGS) entry which is preliminary data.</text>
</comment>
<dbReference type="GO" id="GO:0005886">
    <property type="term" value="C:plasma membrane"/>
    <property type="evidence" value="ECO:0007669"/>
    <property type="project" value="UniProtKB-SubCell"/>
</dbReference>
<keyword evidence="10" id="KW-0325">Glycoprotein</keyword>
<keyword evidence="6" id="KW-0732">Signal</keyword>
<evidence type="ECO:0000256" key="6">
    <source>
        <dbReference type="ARBA" id="ARBA00022729"/>
    </source>
</evidence>
<keyword evidence="9 11" id="KW-0472">Membrane</keyword>
<keyword evidence="13" id="KW-1185">Reference proteome</keyword>
<dbReference type="PRINTS" id="PR00019">
    <property type="entry name" value="LEURICHRPT"/>
</dbReference>
<dbReference type="Proteomes" id="UP001291623">
    <property type="component" value="Unassembled WGS sequence"/>
</dbReference>
<dbReference type="InterPro" id="IPR046956">
    <property type="entry name" value="RLP23-like"/>
</dbReference>
<keyword evidence="7" id="KW-0677">Repeat</keyword>
<dbReference type="SMART" id="SM00369">
    <property type="entry name" value="LRR_TYP"/>
    <property type="match status" value="4"/>
</dbReference>
<dbReference type="SUPFAM" id="SSF52047">
    <property type="entry name" value="RNI-like"/>
    <property type="match status" value="1"/>
</dbReference>
<dbReference type="PANTHER" id="PTHR48061:SF10">
    <property type="entry name" value="LEUCINE-RICH REPEAT-CONTAINING N-TERMINAL PLANT-TYPE DOMAIN-CONTAINING PROTEIN"/>
    <property type="match status" value="1"/>
</dbReference>
<dbReference type="Pfam" id="PF00560">
    <property type="entry name" value="LRR_1"/>
    <property type="match status" value="5"/>
</dbReference>
<dbReference type="PANTHER" id="PTHR48061">
    <property type="entry name" value="LEUCINE-RICH REPEAT RECEPTOR PROTEIN KINASE EMS1-LIKE-RELATED"/>
    <property type="match status" value="1"/>
</dbReference>
<keyword evidence="5 11" id="KW-0812">Transmembrane</keyword>
<evidence type="ECO:0000256" key="1">
    <source>
        <dbReference type="ARBA" id="ARBA00004251"/>
    </source>
</evidence>
<evidence type="ECO:0000256" key="3">
    <source>
        <dbReference type="ARBA" id="ARBA00022475"/>
    </source>
</evidence>
<evidence type="ECO:0000256" key="8">
    <source>
        <dbReference type="ARBA" id="ARBA00022989"/>
    </source>
</evidence>
<dbReference type="Gene3D" id="3.80.10.10">
    <property type="entry name" value="Ribonuclease Inhibitor"/>
    <property type="match status" value="2"/>
</dbReference>
<protein>
    <submittedName>
        <fullName evidence="12">Uncharacterized protein</fullName>
    </submittedName>
</protein>
<proteinExistence type="inferred from homology"/>
<sequence>MNDFSRSHISPNFVRFSSLTYLDLSDSRFTSQIPSEISNLSKLRSLRIYGYSSGLSLEPYNFQLLLTNLTQLRELDLYSVSIFSVIPPNFSSHLTTLRLPDAQLHRILPERVFHLPNLKFLDLSQNYQLIVTFSMTKWNSSASLKDFYLWSNSNSLTPIPSDDSGQQILWLLILSSNNLNGTIPSWIPSLPSLSYLDLSNNHLSGQMEEFKYNKLFWIDLGKNQLQNLIPNSLLNQPDLIFLNLSSTNFSRNLDFSMFSNLSDLDTLDLSHNSYFSWTNENQEMSNLPTLSDFNLRYNMLQGSLPIPSIYVQHFFISHNNLSGKIPSIICNLDSLRILDLASNSLKGAIPPCLGNMRRVEVPREMTTPALDEEEDSGFEISWEAALMGYGCGLIIGFSIVYILLSTQNPTWFSRMIEEWEHRIITRKQKKVARQVRFQFK</sequence>
<comment type="similarity">
    <text evidence="2">Belongs to the RLP family.</text>
</comment>
<keyword evidence="8 11" id="KW-1133">Transmembrane helix</keyword>
<name>A0AAE1S1G3_9SOLA</name>
<keyword evidence="4" id="KW-0433">Leucine-rich repeat</keyword>
<feature type="transmembrane region" description="Helical" evidence="11">
    <location>
        <begin position="386"/>
        <end position="404"/>
    </location>
</feature>
<dbReference type="InterPro" id="IPR003591">
    <property type="entry name" value="Leu-rich_rpt_typical-subtyp"/>
</dbReference>
<gene>
    <name evidence="12" type="ORF">RND71_020434</name>
</gene>
<dbReference type="AlphaFoldDB" id="A0AAE1S1G3"/>
<evidence type="ECO:0000256" key="9">
    <source>
        <dbReference type="ARBA" id="ARBA00023136"/>
    </source>
</evidence>
<evidence type="ECO:0000256" key="5">
    <source>
        <dbReference type="ARBA" id="ARBA00022692"/>
    </source>
</evidence>
<evidence type="ECO:0000256" key="10">
    <source>
        <dbReference type="ARBA" id="ARBA00023180"/>
    </source>
</evidence>
<evidence type="ECO:0000256" key="7">
    <source>
        <dbReference type="ARBA" id="ARBA00022737"/>
    </source>
</evidence>
<evidence type="ECO:0000313" key="12">
    <source>
        <dbReference type="EMBL" id="KAK4361482.1"/>
    </source>
</evidence>
<dbReference type="EMBL" id="JAVYJV010000010">
    <property type="protein sequence ID" value="KAK4361482.1"/>
    <property type="molecule type" value="Genomic_DNA"/>
</dbReference>
<evidence type="ECO:0000256" key="2">
    <source>
        <dbReference type="ARBA" id="ARBA00009592"/>
    </source>
</evidence>
<evidence type="ECO:0000313" key="13">
    <source>
        <dbReference type="Proteomes" id="UP001291623"/>
    </source>
</evidence>
<evidence type="ECO:0000256" key="4">
    <source>
        <dbReference type="ARBA" id="ARBA00022614"/>
    </source>
</evidence>
<dbReference type="SUPFAM" id="SSF52058">
    <property type="entry name" value="L domain-like"/>
    <property type="match status" value="1"/>
</dbReference>
<dbReference type="InterPro" id="IPR032675">
    <property type="entry name" value="LRR_dom_sf"/>
</dbReference>
<dbReference type="GO" id="GO:0006952">
    <property type="term" value="P:defense response"/>
    <property type="evidence" value="ECO:0007669"/>
    <property type="project" value="UniProtKB-ARBA"/>
</dbReference>
<evidence type="ECO:0000256" key="11">
    <source>
        <dbReference type="SAM" id="Phobius"/>
    </source>
</evidence>
<accession>A0AAE1S1G3</accession>
<organism evidence="12 13">
    <name type="scientific">Anisodus tanguticus</name>
    <dbReference type="NCBI Taxonomy" id="243964"/>
    <lineage>
        <taxon>Eukaryota</taxon>
        <taxon>Viridiplantae</taxon>
        <taxon>Streptophyta</taxon>
        <taxon>Embryophyta</taxon>
        <taxon>Tracheophyta</taxon>
        <taxon>Spermatophyta</taxon>
        <taxon>Magnoliopsida</taxon>
        <taxon>eudicotyledons</taxon>
        <taxon>Gunneridae</taxon>
        <taxon>Pentapetalae</taxon>
        <taxon>asterids</taxon>
        <taxon>lamiids</taxon>
        <taxon>Solanales</taxon>
        <taxon>Solanaceae</taxon>
        <taxon>Solanoideae</taxon>
        <taxon>Hyoscyameae</taxon>
        <taxon>Anisodus</taxon>
    </lineage>
</organism>
<dbReference type="GO" id="GO:0051707">
    <property type="term" value="P:response to other organism"/>
    <property type="evidence" value="ECO:0007669"/>
    <property type="project" value="UniProtKB-ARBA"/>
</dbReference>
<comment type="subcellular location">
    <subcellularLocation>
        <location evidence="1">Cell membrane</location>
        <topology evidence="1">Single-pass type I membrane protein</topology>
    </subcellularLocation>
</comment>
<keyword evidence="3" id="KW-1003">Cell membrane</keyword>